<organism evidence="8 9">
    <name type="scientific">Pyrobaculum islandicum (strain DSM 4184 / JCM 9189 / GEO3)</name>
    <dbReference type="NCBI Taxonomy" id="384616"/>
    <lineage>
        <taxon>Archaea</taxon>
        <taxon>Thermoproteota</taxon>
        <taxon>Thermoprotei</taxon>
        <taxon>Thermoproteales</taxon>
        <taxon>Thermoproteaceae</taxon>
        <taxon>Pyrobaculum</taxon>
    </lineage>
</organism>
<proteinExistence type="predicted"/>
<gene>
    <name evidence="8" type="ordered locus">Pisl_0784</name>
</gene>
<evidence type="ECO:0000313" key="8">
    <source>
        <dbReference type="EMBL" id="ABL87960.1"/>
    </source>
</evidence>
<feature type="transmembrane region" description="Helical" evidence="7">
    <location>
        <begin position="69"/>
        <end position="85"/>
    </location>
</feature>
<comment type="subcellular location">
    <subcellularLocation>
        <location evidence="1">Cell membrane</location>
        <topology evidence="1">Multi-pass membrane protein</topology>
    </subcellularLocation>
</comment>
<evidence type="ECO:0000256" key="2">
    <source>
        <dbReference type="ARBA" id="ARBA00022475"/>
    </source>
</evidence>
<keyword evidence="6 7" id="KW-0472">Membrane</keyword>
<dbReference type="Pfam" id="PF00953">
    <property type="entry name" value="Glycos_transf_4"/>
    <property type="match status" value="1"/>
</dbReference>
<dbReference type="PANTHER" id="PTHR22926">
    <property type="entry name" value="PHOSPHO-N-ACETYLMURAMOYL-PENTAPEPTIDE-TRANSFERASE"/>
    <property type="match status" value="1"/>
</dbReference>
<dbReference type="GO" id="GO:0016780">
    <property type="term" value="F:phosphotransferase activity, for other substituted phosphate groups"/>
    <property type="evidence" value="ECO:0007669"/>
    <property type="project" value="InterPro"/>
</dbReference>
<evidence type="ECO:0000256" key="1">
    <source>
        <dbReference type="ARBA" id="ARBA00004651"/>
    </source>
</evidence>
<feature type="transmembrane region" description="Helical" evidence="7">
    <location>
        <begin position="228"/>
        <end position="249"/>
    </location>
</feature>
<dbReference type="GO" id="GO:0005886">
    <property type="term" value="C:plasma membrane"/>
    <property type="evidence" value="ECO:0007669"/>
    <property type="project" value="UniProtKB-SubCell"/>
</dbReference>
<dbReference type="STRING" id="384616.Pisl_0784"/>
<dbReference type="PANTHER" id="PTHR22926:SF3">
    <property type="entry name" value="UNDECAPRENYL-PHOSPHATE ALPHA-N-ACETYLGLUCOSAMINYL 1-PHOSPHATE TRANSFERASE"/>
    <property type="match status" value="1"/>
</dbReference>
<dbReference type="GO" id="GO:0044038">
    <property type="term" value="P:cell wall macromolecule biosynthetic process"/>
    <property type="evidence" value="ECO:0007669"/>
    <property type="project" value="TreeGrafter"/>
</dbReference>
<keyword evidence="5 7" id="KW-1133">Transmembrane helix</keyword>
<dbReference type="GeneID" id="4616611"/>
<evidence type="ECO:0000256" key="5">
    <source>
        <dbReference type="ARBA" id="ARBA00022989"/>
    </source>
</evidence>
<name>A1RSM8_PYRIL</name>
<dbReference type="GO" id="GO:0071555">
    <property type="term" value="P:cell wall organization"/>
    <property type="evidence" value="ECO:0007669"/>
    <property type="project" value="TreeGrafter"/>
</dbReference>
<feature type="transmembrane region" description="Helical" evidence="7">
    <location>
        <begin position="152"/>
        <end position="171"/>
    </location>
</feature>
<dbReference type="AlphaFoldDB" id="A1RSM8"/>
<evidence type="ECO:0000313" key="9">
    <source>
        <dbReference type="Proteomes" id="UP000002595"/>
    </source>
</evidence>
<dbReference type="RefSeq" id="WP_011762536.1">
    <property type="nucleotide sequence ID" value="NC_008701.1"/>
</dbReference>
<evidence type="ECO:0000256" key="7">
    <source>
        <dbReference type="SAM" id="Phobius"/>
    </source>
</evidence>
<sequence length="321" mass="34911">MLIETLSIAITFVIGVLFGNWWISYQRKIGLTSRDIYKGIDGVPRAGGLIAMVSAVSGYMIVLPQSRDVLPLLIIIILTGILGLLDDIKGVSEYVRVFVPFFLALMLARALENKLRLTMPFIGLFYGATGWLAVLAIPILTNAFNMLDPVNGFLPVANIVIGSTLAIISIIRGQIEAVSLYAVHVAASAALYFYNRYPAKTFNGNVGSYFLGANLSTLAVIYDMVPYLILAALPFVVNGALIIFSSGGIRRREKIQRPTMLVNGIVSQDCSSPIISLVRLIVADRPMTEYDIFKSLVLITSVTSALTLILVVVIKALQLPI</sequence>
<dbReference type="KEGG" id="pis:Pisl_0784"/>
<dbReference type="eggNOG" id="arCOG03199">
    <property type="taxonomic scope" value="Archaea"/>
</dbReference>
<dbReference type="HOGENOM" id="CLU_023982_4_1_2"/>
<feature type="transmembrane region" description="Helical" evidence="7">
    <location>
        <begin position="94"/>
        <end position="111"/>
    </location>
</feature>
<dbReference type="Proteomes" id="UP000002595">
    <property type="component" value="Chromosome"/>
</dbReference>
<keyword evidence="3 8" id="KW-0808">Transferase</keyword>
<feature type="transmembrane region" description="Helical" evidence="7">
    <location>
        <begin position="295"/>
        <end position="317"/>
    </location>
</feature>
<dbReference type="OrthoDB" id="34534at2157"/>
<keyword evidence="2" id="KW-1003">Cell membrane</keyword>
<keyword evidence="9" id="KW-1185">Reference proteome</keyword>
<protein>
    <submittedName>
        <fullName evidence="8">Glycosyl transferase, family 4</fullName>
    </submittedName>
</protein>
<dbReference type="InterPro" id="IPR000715">
    <property type="entry name" value="Glycosyl_transferase_4"/>
</dbReference>
<accession>A1RSM8</accession>
<feature type="transmembrane region" description="Helical" evidence="7">
    <location>
        <begin position="177"/>
        <end position="194"/>
    </location>
</feature>
<evidence type="ECO:0000256" key="3">
    <source>
        <dbReference type="ARBA" id="ARBA00022679"/>
    </source>
</evidence>
<keyword evidence="4 7" id="KW-0812">Transmembrane</keyword>
<reference evidence="8" key="1">
    <citation type="submission" date="2006-12" db="EMBL/GenBank/DDBJ databases">
        <title>Complete sequence of Pyrobaculum islandicum DSM 4184.</title>
        <authorList>
            <person name="Copeland A."/>
            <person name="Lucas S."/>
            <person name="Lapidus A."/>
            <person name="Barry K."/>
            <person name="Detter J.C."/>
            <person name="Glavina del Rio T."/>
            <person name="Dalin E."/>
            <person name="Tice H."/>
            <person name="Pitluck S."/>
            <person name="Meincke L."/>
            <person name="Brettin T."/>
            <person name="Bruce D."/>
            <person name="Han C."/>
            <person name="Tapia R."/>
            <person name="Gilna P."/>
            <person name="Schmutz J."/>
            <person name="Larimer F."/>
            <person name="Land M."/>
            <person name="Hauser L."/>
            <person name="Kyrpides N."/>
            <person name="Mikhailova N."/>
            <person name="Cozen A.E."/>
            <person name="Fitz-Gibbon S.T."/>
            <person name="House C.H."/>
            <person name="Saltikov C."/>
            <person name="Lowe T."/>
            <person name="Richardson P."/>
        </authorList>
    </citation>
    <scope>NUCLEOTIDE SEQUENCE [LARGE SCALE GENOMIC DNA]</scope>
    <source>
        <strain evidence="8">DSM 4184</strain>
    </source>
</reference>
<feature type="transmembrane region" description="Helical" evidence="7">
    <location>
        <begin position="46"/>
        <end position="63"/>
    </location>
</feature>
<feature type="transmembrane region" description="Helical" evidence="7">
    <location>
        <begin position="6"/>
        <end position="25"/>
    </location>
</feature>
<dbReference type="EMBL" id="CP000504">
    <property type="protein sequence ID" value="ABL87960.1"/>
    <property type="molecule type" value="Genomic_DNA"/>
</dbReference>
<feature type="transmembrane region" description="Helical" evidence="7">
    <location>
        <begin position="117"/>
        <end position="140"/>
    </location>
</feature>
<evidence type="ECO:0000256" key="4">
    <source>
        <dbReference type="ARBA" id="ARBA00022692"/>
    </source>
</evidence>
<feature type="transmembrane region" description="Helical" evidence="7">
    <location>
        <begin position="206"/>
        <end position="222"/>
    </location>
</feature>
<evidence type="ECO:0000256" key="6">
    <source>
        <dbReference type="ARBA" id="ARBA00023136"/>
    </source>
</evidence>